<name>A0A7X0J269_9SPHI</name>
<sequence>MVKNSLLKIARNLIYTFSGISLIYGCASIGPGPQGGPKDKTPPKILSMVPKNLTRNFTAKKIVIQFDEYFKLVDQYKQFSISPDLAVMPTLKVKNKSLEITFTDSLEKNTTYTLNFGKAIADVNEGNVLKNFSYVFSTGSSMDSLSISGHIKDAITGKPLIEGVAFVLPLAKDTAIFGKKKASIYTLTDSSGNYKINNLRSNTYKVYALKEQNSDKIYQQSSDEIGFVKEPLVLKKDTQNVNMVIFKEDATVFRVNDRRLNADGSITLLFNQKLQHPGITIIEPKNLDLNKEVKFNKTGDSVKIWLNDMNFDSTKVSITNNGKLLQTVNFNRGKKDTYKRVVTATDNIEANLLNPNKPFTLTFGIPVETVDPAKIVFMEDSVANTNFKVKKDSLDFLSYHILYPWKPNRIYELKFKEGAFTAIFNTKNKEFTKKFQLAKSDDYGTLKVKIVTPEPNKQYLLEVTNENKAIVNSLVVSKDTTVSFNNYRAGKYFIRIIYDTNKNGVWDTGNVKLGIQPEKIWNEPKELSIRANWDRNETITLPKEPQ</sequence>
<evidence type="ECO:0000256" key="2">
    <source>
        <dbReference type="SAM" id="Phobius"/>
    </source>
</evidence>
<evidence type="ECO:0000256" key="1">
    <source>
        <dbReference type="ARBA" id="ARBA00022729"/>
    </source>
</evidence>
<dbReference type="InterPro" id="IPR013784">
    <property type="entry name" value="Carb-bd-like_fold"/>
</dbReference>
<dbReference type="EMBL" id="JACHCC010000004">
    <property type="protein sequence ID" value="MBB6499560.1"/>
    <property type="molecule type" value="Genomic_DNA"/>
</dbReference>
<comment type="caution">
    <text evidence="4">The sequence shown here is derived from an EMBL/GenBank/DDBJ whole genome shotgun (WGS) entry which is preliminary data.</text>
</comment>
<protein>
    <submittedName>
        <fullName evidence="4">Uncharacterized protein (DUF2141 family)</fullName>
    </submittedName>
</protein>
<proteinExistence type="predicted"/>
<dbReference type="SUPFAM" id="SSF49452">
    <property type="entry name" value="Starch-binding domain-like"/>
    <property type="match status" value="1"/>
</dbReference>
<dbReference type="PROSITE" id="PS51257">
    <property type="entry name" value="PROKAR_LIPOPROTEIN"/>
    <property type="match status" value="1"/>
</dbReference>
<accession>A0A7X0J269</accession>
<evidence type="ECO:0000313" key="5">
    <source>
        <dbReference type="Proteomes" id="UP000521017"/>
    </source>
</evidence>
<dbReference type="Proteomes" id="UP000521017">
    <property type="component" value="Unassembled WGS sequence"/>
</dbReference>
<feature type="transmembrane region" description="Helical" evidence="2">
    <location>
        <begin position="12"/>
        <end position="30"/>
    </location>
</feature>
<keyword evidence="2" id="KW-0472">Membrane</keyword>
<feature type="domain" description="SbsA Ig-like" evidence="3">
    <location>
        <begin position="39"/>
        <end position="138"/>
    </location>
</feature>
<dbReference type="GO" id="GO:0030246">
    <property type="term" value="F:carbohydrate binding"/>
    <property type="evidence" value="ECO:0007669"/>
    <property type="project" value="InterPro"/>
</dbReference>
<dbReference type="InterPro" id="IPR014755">
    <property type="entry name" value="Cu-Rt/internalin_Ig-like"/>
</dbReference>
<reference evidence="4 5" key="1">
    <citation type="submission" date="2020-08" db="EMBL/GenBank/DDBJ databases">
        <title>Genomic Encyclopedia of Type Strains, Phase IV (KMG-V): Genome sequencing to study the core and pangenomes of soil and plant-associated prokaryotes.</title>
        <authorList>
            <person name="Whitman W."/>
        </authorList>
    </citation>
    <scope>NUCLEOTIDE SEQUENCE [LARGE SCALE GENOMIC DNA]</scope>
    <source>
        <strain evidence="4 5">M2T3</strain>
    </source>
</reference>
<dbReference type="AlphaFoldDB" id="A0A7X0J269"/>
<keyword evidence="2" id="KW-1133">Transmembrane helix</keyword>
<dbReference type="Gene3D" id="2.60.40.10">
    <property type="entry name" value="Immunoglobulins"/>
    <property type="match status" value="1"/>
</dbReference>
<keyword evidence="2" id="KW-0812">Transmembrane</keyword>
<gene>
    <name evidence="4" type="ORF">HDF25_001702</name>
</gene>
<dbReference type="RefSeq" id="WP_184624294.1">
    <property type="nucleotide sequence ID" value="NZ_JACHCC010000004.1"/>
</dbReference>
<evidence type="ECO:0000313" key="4">
    <source>
        <dbReference type="EMBL" id="MBB6499560.1"/>
    </source>
</evidence>
<dbReference type="Pfam" id="PF13205">
    <property type="entry name" value="Big_5"/>
    <property type="match status" value="1"/>
</dbReference>
<organism evidence="4 5">
    <name type="scientific">Pedobacter cryoconitis</name>
    <dbReference type="NCBI Taxonomy" id="188932"/>
    <lineage>
        <taxon>Bacteria</taxon>
        <taxon>Pseudomonadati</taxon>
        <taxon>Bacteroidota</taxon>
        <taxon>Sphingobacteriia</taxon>
        <taxon>Sphingobacteriales</taxon>
        <taxon>Sphingobacteriaceae</taxon>
        <taxon>Pedobacter</taxon>
    </lineage>
</organism>
<evidence type="ECO:0000259" key="3">
    <source>
        <dbReference type="Pfam" id="PF13205"/>
    </source>
</evidence>
<dbReference type="InterPro" id="IPR032812">
    <property type="entry name" value="SbsA_Ig"/>
</dbReference>
<dbReference type="Gene3D" id="2.60.40.1220">
    <property type="match status" value="1"/>
</dbReference>
<keyword evidence="1" id="KW-0732">Signal</keyword>
<dbReference type="InterPro" id="IPR013783">
    <property type="entry name" value="Ig-like_fold"/>
</dbReference>